<evidence type="ECO:0000313" key="2">
    <source>
        <dbReference type="EMBL" id="KAF2025306.1"/>
    </source>
</evidence>
<dbReference type="OrthoDB" id="4772757at2759"/>
<keyword evidence="3" id="KW-1185">Reference proteome</keyword>
<evidence type="ECO:0008006" key="4">
    <source>
        <dbReference type="Google" id="ProtNLM"/>
    </source>
</evidence>
<proteinExistence type="predicted"/>
<comment type="caution">
    <text evidence="2">The sequence shown here is derived from an EMBL/GenBank/DDBJ whole genome shotgun (WGS) entry which is preliminary data.</text>
</comment>
<evidence type="ECO:0000256" key="1">
    <source>
        <dbReference type="SAM" id="MobiDB-lite"/>
    </source>
</evidence>
<reference evidence="2" key="1">
    <citation type="journal article" date="2020" name="Stud. Mycol.">
        <title>101 Dothideomycetes genomes: a test case for predicting lifestyles and emergence of pathogens.</title>
        <authorList>
            <person name="Haridas S."/>
            <person name="Albert R."/>
            <person name="Binder M."/>
            <person name="Bloem J."/>
            <person name="Labutti K."/>
            <person name="Salamov A."/>
            <person name="Andreopoulos B."/>
            <person name="Baker S."/>
            <person name="Barry K."/>
            <person name="Bills G."/>
            <person name="Bluhm B."/>
            <person name="Cannon C."/>
            <person name="Castanera R."/>
            <person name="Culley D."/>
            <person name="Daum C."/>
            <person name="Ezra D."/>
            <person name="Gonzalez J."/>
            <person name="Henrissat B."/>
            <person name="Kuo A."/>
            <person name="Liang C."/>
            <person name="Lipzen A."/>
            <person name="Lutzoni F."/>
            <person name="Magnuson J."/>
            <person name="Mondo S."/>
            <person name="Nolan M."/>
            <person name="Ohm R."/>
            <person name="Pangilinan J."/>
            <person name="Park H.-J."/>
            <person name="Ramirez L."/>
            <person name="Alfaro M."/>
            <person name="Sun H."/>
            <person name="Tritt A."/>
            <person name="Yoshinaga Y."/>
            <person name="Zwiers L.-H."/>
            <person name="Turgeon B."/>
            <person name="Goodwin S."/>
            <person name="Spatafora J."/>
            <person name="Crous P."/>
            <person name="Grigoriev I."/>
        </authorList>
    </citation>
    <scope>NUCLEOTIDE SEQUENCE</scope>
    <source>
        <strain evidence="2">CBS 110217</strain>
    </source>
</reference>
<gene>
    <name evidence="2" type="ORF">EK21DRAFT_27601</name>
</gene>
<protein>
    <recommendedName>
        <fullName evidence="4">Ankyrin repeat protein</fullName>
    </recommendedName>
</protein>
<feature type="region of interest" description="Disordered" evidence="1">
    <location>
        <begin position="129"/>
        <end position="150"/>
    </location>
</feature>
<evidence type="ECO:0000313" key="3">
    <source>
        <dbReference type="Proteomes" id="UP000799777"/>
    </source>
</evidence>
<accession>A0A9P4LG75</accession>
<name>A0A9P4LG75_9PLEO</name>
<feature type="non-terminal residue" evidence="2">
    <location>
        <position position="183"/>
    </location>
</feature>
<organism evidence="2 3">
    <name type="scientific">Setomelanomma holmii</name>
    <dbReference type="NCBI Taxonomy" id="210430"/>
    <lineage>
        <taxon>Eukaryota</taxon>
        <taxon>Fungi</taxon>
        <taxon>Dikarya</taxon>
        <taxon>Ascomycota</taxon>
        <taxon>Pezizomycotina</taxon>
        <taxon>Dothideomycetes</taxon>
        <taxon>Pleosporomycetidae</taxon>
        <taxon>Pleosporales</taxon>
        <taxon>Pleosporineae</taxon>
        <taxon>Phaeosphaeriaceae</taxon>
        <taxon>Setomelanomma</taxon>
    </lineage>
</organism>
<dbReference type="AlphaFoldDB" id="A0A9P4LG75"/>
<dbReference type="Proteomes" id="UP000799777">
    <property type="component" value="Unassembled WGS sequence"/>
</dbReference>
<sequence>MLFTDNRLPRKGMRAQALGPAICAGHLDLVEYILNSGWGTVDLAADAIVVLEDLVMGMLYSPLPDFCFQLFGLCESLSTTEHFFEVMKPDMDCVLTDIAGRSPQRADVVAWLLDHGLLLQQAQPSSSRIVSNSDMNAENPSLQVESHTPRSTNIRHLENALLQAVKGGNEKILLLLLNRGANP</sequence>
<dbReference type="EMBL" id="ML978269">
    <property type="protein sequence ID" value="KAF2025306.1"/>
    <property type="molecule type" value="Genomic_DNA"/>
</dbReference>